<comment type="function">
    <text evidence="10">Phospholipid scramblase involved in autophagy. Cycles between the preautophagosomal structure/phagophore assembly site (PAS) and the cytoplasmic vesicle pool and supplies membrane for the growing autophagosome. Lipid scramblase activity plays a key role in preautophagosomal structure/phagophore assembly by distributing the phospholipids that arrive through ATG2 from the cytoplasmic to the luminal leaflet of the bilayer, thereby driving autophagosomal membrane expansion.</text>
</comment>
<keyword evidence="9 10" id="KW-0472">Membrane</keyword>
<feature type="transmembrane region" description="Helical" evidence="10">
    <location>
        <begin position="350"/>
        <end position="370"/>
    </location>
</feature>
<gene>
    <name evidence="11" type="ORF">EDI_139440</name>
</gene>
<comment type="similarity">
    <text evidence="2 10">Belongs to the ATG9 family.</text>
</comment>
<reference evidence="12" key="1">
    <citation type="submission" date="2007-12" db="EMBL/GenBank/DDBJ databases">
        <title>Annotation of Entamoeba dispar SAW760.</title>
        <authorList>
            <person name="Lorenzi H."/>
            <person name="Inman J."/>
            <person name="Schobel S."/>
            <person name="Amedeo P."/>
            <person name="Caler E."/>
        </authorList>
    </citation>
    <scope>NUCLEOTIDE SEQUENCE [LARGE SCALE GENOMIC DNA]</scope>
    <source>
        <strain evidence="12">ATCC PRA-260 / SAW760</strain>
    </source>
</reference>
<dbReference type="GO" id="GO:0034045">
    <property type="term" value="C:phagophore assembly site membrane"/>
    <property type="evidence" value="ECO:0007669"/>
    <property type="project" value="UniProtKB-SubCell"/>
</dbReference>
<evidence type="ECO:0000313" key="12">
    <source>
        <dbReference type="Proteomes" id="UP000008076"/>
    </source>
</evidence>
<evidence type="ECO:0000256" key="5">
    <source>
        <dbReference type="ARBA" id="ARBA00022692"/>
    </source>
</evidence>
<dbReference type="OrthoDB" id="30476at2759"/>
<evidence type="ECO:0000256" key="6">
    <source>
        <dbReference type="ARBA" id="ARBA00022989"/>
    </source>
</evidence>
<dbReference type="PANTHER" id="PTHR13038:SF10">
    <property type="entry name" value="AUTOPHAGY-RELATED PROTEIN 9"/>
    <property type="match status" value="1"/>
</dbReference>
<comment type="subcellular location">
    <subcellularLocation>
        <location evidence="1 10">Preautophagosomal structure membrane</location>
        <topology evidence="1 10">Multi-pass membrane protein</topology>
    </subcellularLocation>
</comment>
<dbReference type="Proteomes" id="UP000008076">
    <property type="component" value="Unassembled WGS sequence"/>
</dbReference>
<dbReference type="GO" id="GO:0005776">
    <property type="term" value="C:autophagosome"/>
    <property type="evidence" value="ECO:0007669"/>
    <property type="project" value="TreeGrafter"/>
</dbReference>
<dbReference type="RefSeq" id="XP_001739598.1">
    <property type="nucleotide sequence ID" value="XM_001739546.1"/>
</dbReference>
<dbReference type="GO" id="GO:0006869">
    <property type="term" value="P:lipid transport"/>
    <property type="evidence" value="ECO:0007669"/>
    <property type="project" value="UniProtKB-KW"/>
</dbReference>
<dbReference type="eggNOG" id="ENOG502R275">
    <property type="taxonomic scope" value="Eukaryota"/>
</dbReference>
<keyword evidence="4 10" id="KW-0813">Transport</keyword>
<keyword evidence="8 10" id="KW-0445">Lipid transport</keyword>
<dbReference type="PANTHER" id="PTHR13038">
    <property type="entry name" value="APG9 AUTOPHAGY 9"/>
    <property type="match status" value="1"/>
</dbReference>
<evidence type="ECO:0000256" key="1">
    <source>
        <dbReference type="ARBA" id="ARBA00004511"/>
    </source>
</evidence>
<feature type="transmembrane region" description="Helical" evidence="10">
    <location>
        <begin position="327"/>
        <end position="344"/>
    </location>
</feature>
<dbReference type="AlphaFoldDB" id="B0EN77"/>
<dbReference type="GO" id="GO:0034727">
    <property type="term" value="P:piecemeal microautophagy of the nucleus"/>
    <property type="evidence" value="ECO:0007669"/>
    <property type="project" value="TreeGrafter"/>
</dbReference>
<dbReference type="VEuPathDB" id="AmoebaDB:EDI_139440"/>
<dbReference type="Pfam" id="PF04109">
    <property type="entry name" value="ATG9"/>
    <property type="match status" value="1"/>
</dbReference>
<keyword evidence="6 10" id="KW-1133">Transmembrane helix</keyword>
<evidence type="ECO:0000256" key="3">
    <source>
        <dbReference type="ARBA" id="ARBA00018074"/>
    </source>
</evidence>
<evidence type="ECO:0000256" key="9">
    <source>
        <dbReference type="ARBA" id="ARBA00023136"/>
    </source>
</evidence>
<comment type="caution">
    <text evidence="10">Lacks conserved residue(s) required for the propagation of feature annotation.</text>
</comment>
<evidence type="ECO:0000313" key="11">
    <source>
        <dbReference type="EMBL" id="EDR24021.1"/>
    </source>
</evidence>
<evidence type="ECO:0000256" key="8">
    <source>
        <dbReference type="ARBA" id="ARBA00023055"/>
    </source>
</evidence>
<feature type="transmembrane region" description="Helical" evidence="10">
    <location>
        <begin position="83"/>
        <end position="105"/>
    </location>
</feature>
<evidence type="ECO:0000256" key="4">
    <source>
        <dbReference type="ARBA" id="ARBA00022448"/>
    </source>
</evidence>
<protein>
    <recommendedName>
        <fullName evidence="3 10">Autophagy-related protein 9</fullName>
    </recommendedName>
</protein>
<evidence type="ECO:0000256" key="2">
    <source>
        <dbReference type="ARBA" id="ARBA00006185"/>
    </source>
</evidence>
<keyword evidence="7 10" id="KW-0072">Autophagy</keyword>
<dbReference type="GeneID" id="5884736"/>
<dbReference type="InterPro" id="IPR007241">
    <property type="entry name" value="Autophagy-rel_prot_9"/>
</dbReference>
<feature type="transmembrane region" description="Helical" evidence="10">
    <location>
        <begin position="42"/>
        <end position="63"/>
    </location>
</feature>
<organism evidence="12">
    <name type="scientific">Entamoeba dispar (strain ATCC PRA-260 / SAW760)</name>
    <dbReference type="NCBI Taxonomy" id="370354"/>
    <lineage>
        <taxon>Eukaryota</taxon>
        <taxon>Amoebozoa</taxon>
        <taxon>Evosea</taxon>
        <taxon>Archamoebae</taxon>
        <taxon>Mastigamoebida</taxon>
        <taxon>Entamoebidae</taxon>
        <taxon>Entamoeba</taxon>
    </lineage>
</organism>
<accession>B0EN77</accession>
<sequence length="489" mass="58109">MTLYNKKCSKTLMLSEESLKELYLIWKKGGYIGLIFDKIMHLFEVIILMTICIIITILDFNKMFNTKTKENELFEYFILNDQFRIWCIWCIILFFSPFIIIKIYFTFKKLFSSNIIEAKKFYNINHFQEFNRNWNGISEIIAPSTSSNRKTFVRMYNNKIDPQSNLIIRSSIAWNYNLLTLLFNRYSFFKYYPSKYLIKITQSILFPSFFDENFCRNLQYDNNLQKIWKNYIQAKTNELRFLHIFPLNIIFACYNGYLTLLKYFSSFTSKNLILLNKYHFTKYAWLLYRRYNELPHETSTRLYEAIPLAQQLTGINQKGILFHIMRVLKILISGLCLIIIPLASLTKFTFFNISSTLLLMVAIPTIALIYSQTYKKQTIKSPRQIAQYLQNFTKYYDERWENPSMERQLLTEFENSIFKSNLKQSLDEIIAPFYVNSLLSHNLFSSDSELVNLIISGELQPLPPPQFQHNTTFTSSLHGLSAYLNLVHN</sequence>
<keyword evidence="12" id="KW-1185">Reference proteome</keyword>
<proteinExistence type="inferred from homology"/>
<evidence type="ECO:0000256" key="10">
    <source>
        <dbReference type="RuleBase" id="RU364027"/>
    </source>
</evidence>
<dbReference type="KEGG" id="edi:EDI_139440"/>
<dbReference type="GO" id="GO:0000422">
    <property type="term" value="P:autophagy of mitochondrion"/>
    <property type="evidence" value="ECO:0007669"/>
    <property type="project" value="TreeGrafter"/>
</dbReference>
<name>B0EN77_ENTDS</name>
<keyword evidence="5 10" id="KW-0812">Transmembrane</keyword>
<dbReference type="GO" id="GO:0061709">
    <property type="term" value="P:reticulophagy"/>
    <property type="evidence" value="ECO:0007669"/>
    <property type="project" value="TreeGrafter"/>
</dbReference>
<evidence type="ECO:0000256" key="7">
    <source>
        <dbReference type="ARBA" id="ARBA00023006"/>
    </source>
</evidence>
<dbReference type="EMBL" id="DS550064">
    <property type="protein sequence ID" value="EDR24021.1"/>
    <property type="molecule type" value="Genomic_DNA"/>
</dbReference>
<dbReference type="GO" id="GO:0034497">
    <property type="term" value="P:protein localization to phagophore assembly site"/>
    <property type="evidence" value="ECO:0007669"/>
    <property type="project" value="TreeGrafter"/>
</dbReference>